<evidence type="ECO:0000256" key="1">
    <source>
        <dbReference type="PIRSR" id="PIRSR601501-1"/>
    </source>
</evidence>
<evidence type="ECO:0000313" key="3">
    <source>
        <dbReference type="EMBL" id="MBM7556346.1"/>
    </source>
</evidence>
<dbReference type="Pfam" id="PF00374">
    <property type="entry name" value="NiFeSe_Hases"/>
    <property type="match status" value="2"/>
</dbReference>
<organism evidence="3 4">
    <name type="scientific">Halanaerobacter jeridensis</name>
    <dbReference type="NCBI Taxonomy" id="706427"/>
    <lineage>
        <taxon>Bacteria</taxon>
        <taxon>Bacillati</taxon>
        <taxon>Bacillota</taxon>
        <taxon>Clostridia</taxon>
        <taxon>Halanaerobiales</taxon>
        <taxon>Halobacteroidaceae</taxon>
        <taxon>Halanaerobacter</taxon>
    </lineage>
</organism>
<protein>
    <submittedName>
        <fullName evidence="3">Ni,Fe-hydrogenase I large subunit</fullName>
    </submittedName>
</protein>
<feature type="binding site" evidence="1">
    <location>
        <position position="42"/>
    </location>
    <ligand>
        <name>Mg(2+)</name>
        <dbReference type="ChEBI" id="CHEBI:18420"/>
    </ligand>
</feature>
<keyword evidence="1" id="KW-0408">Iron</keyword>
<feature type="region of interest" description="Disordered" evidence="2">
    <location>
        <begin position="274"/>
        <end position="297"/>
    </location>
</feature>
<evidence type="ECO:0000256" key="2">
    <source>
        <dbReference type="SAM" id="MobiDB-lite"/>
    </source>
</evidence>
<keyword evidence="1" id="KW-0460">Magnesium</keyword>
<dbReference type="Proteomes" id="UP000774000">
    <property type="component" value="Unassembled WGS sequence"/>
</dbReference>
<reference evidence="3" key="1">
    <citation type="submission" date="2021-01" db="EMBL/GenBank/DDBJ databases">
        <title>Genomic Encyclopedia of Type Strains, Phase IV (KMG-IV): sequencing the most valuable type-strain genomes for metagenomic binning, comparative biology and taxonomic classification.</title>
        <authorList>
            <person name="Goeker M."/>
        </authorList>
    </citation>
    <scope>NUCLEOTIDE SEQUENCE</scope>
    <source>
        <strain evidence="3">DSM 23230</strain>
    </source>
</reference>
<feature type="binding site" evidence="1">
    <location>
        <position position="64"/>
    </location>
    <ligand>
        <name>Fe cation</name>
        <dbReference type="ChEBI" id="CHEBI:24875"/>
    </ligand>
</feature>
<gene>
    <name evidence="3" type="ORF">JOC47_001189</name>
</gene>
<dbReference type="EMBL" id="JAFBDQ010000005">
    <property type="protein sequence ID" value="MBM7556346.1"/>
    <property type="molecule type" value="Genomic_DNA"/>
</dbReference>
<sequence>MSQTINFSPVTRLSGLLSVKVVIDDGWIKEANAKGTMFRGYEKIMQGRKVTDAVYLTQRVCGICSLAHGAVGSYLLDELYGSTLSQRAQYLRNIMLVADFLQNHIRHFYFFSLPDFVEFPNRPPWQNQNLVDGRLKPKDNQRLVGHYFDAVKVAQEAHEILALFGGKAPHQHSFVQGGVAVAPTADKINRAQALLANILQFIREKLIPDTELLAQVYNDYFKIGVTPKRLISCGLFKFGEQNQDDFWPRGVINGRQFAQPDVDKIEETVANSWFEEEDGQLEPAPDKPGAYSWTKSV</sequence>
<keyword evidence="4" id="KW-1185">Reference proteome</keyword>
<dbReference type="InterPro" id="IPR050867">
    <property type="entry name" value="NiFe/NiFeSe_hydrgnase_LSU"/>
</dbReference>
<dbReference type="PANTHER" id="PTHR42958">
    <property type="entry name" value="HYDROGENASE-2 LARGE CHAIN"/>
    <property type="match status" value="1"/>
</dbReference>
<name>A0A938XU39_9FIRM</name>
<comment type="caution">
    <text evidence="3">The sequence shown here is derived from an EMBL/GenBank/DDBJ whole genome shotgun (WGS) entry which is preliminary data.</text>
</comment>
<dbReference type="GO" id="GO:0016151">
    <property type="term" value="F:nickel cation binding"/>
    <property type="evidence" value="ECO:0007669"/>
    <property type="project" value="InterPro"/>
</dbReference>
<evidence type="ECO:0000313" key="4">
    <source>
        <dbReference type="Proteomes" id="UP000774000"/>
    </source>
</evidence>
<comment type="cofactor">
    <cofactor evidence="1">
        <name>Fe cation</name>
        <dbReference type="ChEBI" id="CHEBI:24875"/>
    </cofactor>
</comment>
<proteinExistence type="predicted"/>
<feature type="binding site" evidence="1">
    <location>
        <position position="64"/>
    </location>
    <ligand>
        <name>Ni(2+)</name>
        <dbReference type="ChEBI" id="CHEBI:49786"/>
    </ligand>
</feature>
<dbReference type="SUPFAM" id="SSF56762">
    <property type="entry name" value="HydB/Nqo4-like"/>
    <property type="match status" value="1"/>
</dbReference>
<accession>A0A938XU39</accession>
<comment type="cofactor">
    <cofactor evidence="1">
        <name>Ni(2+)</name>
        <dbReference type="ChEBI" id="CHEBI:49786"/>
    </cofactor>
</comment>
<keyword evidence="1" id="KW-0533">Nickel</keyword>
<dbReference type="InterPro" id="IPR001501">
    <property type="entry name" value="Ni-dep_hyd_lsu"/>
</dbReference>
<keyword evidence="1" id="KW-0479">Metal-binding</keyword>
<feature type="binding site" evidence="1">
    <location>
        <position position="61"/>
    </location>
    <ligand>
        <name>Ni(2+)</name>
        <dbReference type="ChEBI" id="CHEBI:49786"/>
    </ligand>
</feature>
<dbReference type="InterPro" id="IPR029014">
    <property type="entry name" value="NiFe-Hase_large"/>
</dbReference>
<dbReference type="AlphaFoldDB" id="A0A938XU39"/>
<dbReference type="PANTHER" id="PTHR42958:SF2">
    <property type="entry name" value="UPTAKE HYDROGENASE LARGE SUBUNIT"/>
    <property type="match status" value="1"/>
</dbReference>
<dbReference type="Gene3D" id="1.10.645.10">
    <property type="entry name" value="Cytochrome-c3 Hydrogenase, chain B"/>
    <property type="match status" value="1"/>
</dbReference>